<dbReference type="Proteomes" id="UP000232163">
    <property type="component" value="Unassembled WGS sequence"/>
</dbReference>
<organism evidence="1 2">
    <name type="scientific">Phyllobacterium zundukense</name>
    <dbReference type="NCBI Taxonomy" id="1867719"/>
    <lineage>
        <taxon>Bacteria</taxon>
        <taxon>Pseudomonadati</taxon>
        <taxon>Pseudomonadota</taxon>
        <taxon>Alphaproteobacteria</taxon>
        <taxon>Hyphomicrobiales</taxon>
        <taxon>Phyllobacteriaceae</taxon>
        <taxon>Phyllobacterium</taxon>
    </lineage>
</organism>
<sequence>MLTRSMLVFGQLTAILRSGRNARHAGSATPPADEAGQRFIGCFWPSVRIKLLIAGTACLAHGFVVPIE</sequence>
<comment type="caution">
    <text evidence="1">The sequence shown here is derived from an EMBL/GenBank/DDBJ whole genome shotgun (WGS) entry which is preliminary data.</text>
</comment>
<dbReference type="EMBL" id="MZMT01000059">
    <property type="protein sequence ID" value="PIO41510.1"/>
    <property type="molecule type" value="Genomic_DNA"/>
</dbReference>
<accession>A0A2N9VPU2</accession>
<proteinExistence type="predicted"/>
<keyword evidence="2" id="KW-1185">Reference proteome</keyword>
<dbReference type="RefSeq" id="WP_100002738.1">
    <property type="nucleotide sequence ID" value="NZ_CP017942.1"/>
</dbReference>
<protein>
    <submittedName>
        <fullName evidence="1">Uncharacterized protein</fullName>
    </submittedName>
</protein>
<name>A0A2N9VPU2_9HYPH</name>
<evidence type="ECO:0000313" key="2">
    <source>
        <dbReference type="Proteomes" id="UP000232163"/>
    </source>
</evidence>
<reference evidence="1 2" key="1">
    <citation type="journal article" date="2017" name="Int J Environ Stud">
        <title>Does the Miocene-Pliocene relict legume Oxytropis triphylla form nitrogen-fixing nodules with a combination of bacterial strains?</title>
        <authorList>
            <person name="Safronova V."/>
            <person name="Belimov A."/>
            <person name="Sazanova A."/>
            <person name="Kuznetsova I."/>
            <person name="Popova J."/>
            <person name="Andronov E."/>
            <person name="Verkhozina A."/>
            <person name="Tikhonovich I."/>
        </authorList>
    </citation>
    <scope>NUCLEOTIDE SEQUENCE [LARGE SCALE GENOMIC DNA]</scope>
    <source>
        <strain evidence="1 2">Tri-38</strain>
    </source>
</reference>
<gene>
    <name evidence="1" type="ORF">B5P45_27695</name>
</gene>
<dbReference type="AlphaFoldDB" id="A0A2N9VPU2"/>
<dbReference type="KEGG" id="pht:BLM14_24595"/>
<evidence type="ECO:0000313" key="1">
    <source>
        <dbReference type="EMBL" id="PIO41510.1"/>
    </source>
</evidence>